<evidence type="ECO:0000313" key="11">
    <source>
        <dbReference type="EMBL" id="MCB8876054.1"/>
    </source>
</evidence>
<keyword evidence="12" id="KW-1185">Reference proteome</keyword>
<dbReference type="NCBIfam" id="TIGR01730">
    <property type="entry name" value="RND_mfp"/>
    <property type="match status" value="1"/>
</dbReference>
<evidence type="ECO:0000313" key="12">
    <source>
        <dbReference type="Proteomes" id="UP000708298"/>
    </source>
</evidence>
<sequence>MTDTQHKRFEIHPGPAGRRSTAKRLAAAVVLIGAGAGAWWYWANTPSAPAPHATAGGLTIPVIAGAASTRDLPVWLSGIGTVTPLNKVDVKVRVDGQLQQLFFTEGQDVTAGQLLAQIDPRPYQAVLAQAEATRQRDLAQSVNAQQEVVRAQKLASAGAGTSQNLDTMKAQQAALKATLDSDEAAIDAAQLNLDFTRVTSPLAGRVGLRQIDAGSIVHATDTTGLVTVTEMAPISVLFSLPQSELADVAAGQHKGDLPVAIDSRDGTQHIADGKLIFIDSSVDQSNGEIQLKAVFTNTDRVLWPGEFVSARVLVRTDRHAVTVPAQAVLTGQNGLYVYVVKPDDTVTPQTVVTGPTVTGFTEIRSGLQPGQQVVLDGQSRLAPGTHVTVAPDAPAGGGSGT</sequence>
<dbReference type="GO" id="GO:0015562">
    <property type="term" value="F:efflux transmembrane transporter activity"/>
    <property type="evidence" value="ECO:0007669"/>
    <property type="project" value="TreeGrafter"/>
</dbReference>
<evidence type="ECO:0000256" key="4">
    <source>
        <dbReference type="ARBA" id="ARBA00022519"/>
    </source>
</evidence>
<feature type="transmembrane region" description="Helical" evidence="6">
    <location>
        <begin position="25"/>
        <end position="42"/>
    </location>
</feature>
<dbReference type="Pfam" id="PF25989">
    <property type="entry name" value="YknX_C"/>
    <property type="match status" value="1"/>
</dbReference>
<dbReference type="Pfam" id="PF25917">
    <property type="entry name" value="BSH_RND"/>
    <property type="match status" value="1"/>
</dbReference>
<feature type="domain" description="Multidrug resistance protein MdtA-like barrel-sandwich hybrid" evidence="8">
    <location>
        <begin position="86"/>
        <end position="229"/>
    </location>
</feature>
<feature type="domain" description="Multidrug resistance protein MdtA-like beta-barrel" evidence="9">
    <location>
        <begin position="233"/>
        <end position="314"/>
    </location>
</feature>
<comment type="caution">
    <text evidence="11">The sequence shown here is derived from an EMBL/GenBank/DDBJ whole genome shotgun (WGS) entry which is preliminary data.</text>
</comment>
<evidence type="ECO:0000259" key="9">
    <source>
        <dbReference type="Pfam" id="PF25944"/>
    </source>
</evidence>
<keyword evidence="3" id="KW-1003">Cell membrane</keyword>
<dbReference type="Pfam" id="PF25876">
    <property type="entry name" value="HH_MFP_RND"/>
    <property type="match status" value="1"/>
</dbReference>
<organism evidence="11 12">
    <name type="scientific">Acidisoma silvae</name>
    <dbReference type="NCBI Taxonomy" id="2802396"/>
    <lineage>
        <taxon>Bacteria</taxon>
        <taxon>Pseudomonadati</taxon>
        <taxon>Pseudomonadota</taxon>
        <taxon>Alphaproteobacteria</taxon>
        <taxon>Acetobacterales</taxon>
        <taxon>Acidocellaceae</taxon>
        <taxon>Acidisoma</taxon>
    </lineage>
</organism>
<evidence type="ECO:0000259" key="10">
    <source>
        <dbReference type="Pfam" id="PF25989"/>
    </source>
</evidence>
<dbReference type="RefSeq" id="WP_227321712.1">
    <property type="nucleotide sequence ID" value="NZ_JAESVB010000005.1"/>
</dbReference>
<dbReference type="InterPro" id="IPR006143">
    <property type="entry name" value="RND_pump_MFP"/>
</dbReference>
<gene>
    <name evidence="11" type="ORF">ASILVAE211_12750</name>
</gene>
<dbReference type="InterPro" id="IPR058626">
    <property type="entry name" value="MdtA-like_b-barrel"/>
</dbReference>
<feature type="domain" description="YknX-like C-terminal permuted SH3-like" evidence="10">
    <location>
        <begin position="320"/>
        <end position="389"/>
    </location>
</feature>
<protein>
    <submittedName>
        <fullName evidence="11">Efflux RND transporter periplasmic adaptor subunit</fullName>
    </submittedName>
</protein>
<evidence type="ECO:0000256" key="1">
    <source>
        <dbReference type="ARBA" id="ARBA00004236"/>
    </source>
</evidence>
<dbReference type="Proteomes" id="UP000708298">
    <property type="component" value="Unassembled WGS sequence"/>
</dbReference>
<dbReference type="PANTHER" id="PTHR30469:SF12">
    <property type="entry name" value="MULTIDRUG RESISTANCE PROTEIN MDTA"/>
    <property type="match status" value="1"/>
</dbReference>
<dbReference type="AlphaFoldDB" id="A0A963YSS4"/>
<keyword evidence="6" id="KW-0812">Transmembrane</keyword>
<reference evidence="11" key="1">
    <citation type="journal article" date="2021" name="Microorganisms">
        <title>Acidisoma silvae sp. nov. and Acidisomacellulosilytica sp. nov., Two Acidophilic Bacteria Isolated from Decaying Wood, Hydrolyzing Cellulose and Producing Poly-3-hydroxybutyrate.</title>
        <authorList>
            <person name="Mieszkin S."/>
            <person name="Pouder E."/>
            <person name="Uroz S."/>
            <person name="Simon-Colin C."/>
            <person name="Alain K."/>
        </authorList>
    </citation>
    <scope>NUCLEOTIDE SEQUENCE</scope>
    <source>
        <strain evidence="11">HW T2.11</strain>
    </source>
</reference>
<dbReference type="InterPro" id="IPR058637">
    <property type="entry name" value="YknX-like_C"/>
</dbReference>
<dbReference type="Gene3D" id="2.40.30.170">
    <property type="match status" value="1"/>
</dbReference>
<evidence type="ECO:0000256" key="3">
    <source>
        <dbReference type="ARBA" id="ARBA00022475"/>
    </source>
</evidence>
<dbReference type="InterPro" id="IPR058625">
    <property type="entry name" value="MdtA-like_BSH"/>
</dbReference>
<evidence type="ECO:0000256" key="5">
    <source>
        <dbReference type="ARBA" id="ARBA00023136"/>
    </source>
</evidence>
<dbReference type="SUPFAM" id="SSF111369">
    <property type="entry name" value="HlyD-like secretion proteins"/>
    <property type="match status" value="1"/>
</dbReference>
<reference evidence="11" key="2">
    <citation type="submission" date="2021-01" db="EMBL/GenBank/DDBJ databases">
        <authorList>
            <person name="Mieszkin S."/>
            <person name="Pouder E."/>
            <person name="Alain K."/>
        </authorList>
    </citation>
    <scope>NUCLEOTIDE SEQUENCE</scope>
    <source>
        <strain evidence="11">HW T2.11</strain>
    </source>
</reference>
<keyword evidence="4" id="KW-0997">Cell inner membrane</keyword>
<comment type="similarity">
    <text evidence="2">Belongs to the membrane fusion protein (MFP) (TC 8.A.1) family.</text>
</comment>
<dbReference type="Gene3D" id="2.40.420.20">
    <property type="match status" value="1"/>
</dbReference>
<proteinExistence type="inferred from homology"/>
<comment type="subcellular location">
    <subcellularLocation>
        <location evidence="1">Cell membrane</location>
    </subcellularLocation>
</comment>
<dbReference type="EMBL" id="JAESVB010000005">
    <property type="protein sequence ID" value="MCB8876054.1"/>
    <property type="molecule type" value="Genomic_DNA"/>
</dbReference>
<feature type="domain" description="Multidrug resistance protein MdtA-like alpha-helical hairpin" evidence="7">
    <location>
        <begin position="127"/>
        <end position="196"/>
    </location>
</feature>
<dbReference type="PANTHER" id="PTHR30469">
    <property type="entry name" value="MULTIDRUG RESISTANCE PROTEIN MDTA"/>
    <property type="match status" value="1"/>
</dbReference>
<evidence type="ECO:0000256" key="2">
    <source>
        <dbReference type="ARBA" id="ARBA00009477"/>
    </source>
</evidence>
<dbReference type="Gene3D" id="1.10.287.470">
    <property type="entry name" value="Helix hairpin bin"/>
    <property type="match status" value="1"/>
</dbReference>
<evidence type="ECO:0000259" key="7">
    <source>
        <dbReference type="Pfam" id="PF25876"/>
    </source>
</evidence>
<name>A0A963YSS4_9PROT</name>
<keyword evidence="5 6" id="KW-0472">Membrane</keyword>
<accession>A0A963YSS4</accession>
<dbReference type="GO" id="GO:1990281">
    <property type="term" value="C:efflux pump complex"/>
    <property type="evidence" value="ECO:0007669"/>
    <property type="project" value="TreeGrafter"/>
</dbReference>
<dbReference type="Gene3D" id="2.40.50.100">
    <property type="match status" value="1"/>
</dbReference>
<evidence type="ECO:0000259" key="8">
    <source>
        <dbReference type="Pfam" id="PF25917"/>
    </source>
</evidence>
<evidence type="ECO:0000256" key="6">
    <source>
        <dbReference type="SAM" id="Phobius"/>
    </source>
</evidence>
<keyword evidence="6" id="KW-1133">Transmembrane helix</keyword>
<dbReference type="InterPro" id="IPR058624">
    <property type="entry name" value="MdtA-like_HH"/>
</dbReference>
<dbReference type="Pfam" id="PF25944">
    <property type="entry name" value="Beta-barrel_RND"/>
    <property type="match status" value="1"/>
</dbReference>